<feature type="region of interest" description="Disordered" evidence="2">
    <location>
        <begin position="491"/>
        <end position="559"/>
    </location>
</feature>
<evidence type="ECO:0000313" key="4">
    <source>
        <dbReference type="EMBL" id="CCQ32973.1"/>
    </source>
</evidence>
<protein>
    <submittedName>
        <fullName evidence="5">Lipoprotein</fullName>
    </submittedName>
</protein>
<dbReference type="PATRIC" id="fig|1033806.12.peg.826"/>
<dbReference type="GeneID" id="23797832"/>
<dbReference type="OrthoDB" id="85977at2157"/>
<dbReference type="EMBL" id="HF571520">
    <property type="protein sequence ID" value="CCQ32973.1"/>
    <property type="molecule type" value="Genomic_DNA"/>
</dbReference>
<name>F7PJ07_9EURY</name>
<keyword evidence="7" id="KW-1185">Reference proteome</keyword>
<dbReference type="eggNOG" id="arCOG02980">
    <property type="taxonomic scope" value="Archaea"/>
</dbReference>
<sequence length="579" mass="63806">MTARNRGLVVVLAVALALQPAFAITTVAAPAQAVESPVADQHPPDPDADVLGWENDYWYNESVAVTPDDGLNDSELEAVVARGMARVEEIRRLEFEETPPVEVISRENYTERVENRTANVTTAQRRHQNVKYEALLMVNESSDAITTQERNQAGGVGGFYEPSTGEIKIVSENTSTPRMNEITLSQELFHALQDQRFNISSYNQSTQELHNAKDGIIEGDGNYVDHLYQERCEGEWEGECIMPEESQTPTDFSPHIGLYQITLQPYSDGPAFVRDIHESEGWDAVNAIYENPPNSTEQTIHTEKYGEDEPTPVSIEDSSDDRWRPLEMNGSIDHASFGEAGLFVSLWYPGYESQLSTQIIPYREHLNLVGGNIAEFDPYNYNHTDTNGWDGDKLLPYVTDESSATNETGYVYRTVWDSPTDAKEFKNGYEQLLAFHGAESVDSHENVYRIPGSQEFNDAFYLNQDGETFTIVNAPSVAELSGVDDSAPAIEESTETTPDDGTTTTEADGETTTEDDSETETTESDGGATTEETDDSETTANPAETDDPAETTTTSGPGFVATGALIGLLAVALIALRRH</sequence>
<evidence type="ECO:0000313" key="6">
    <source>
        <dbReference type="Proteomes" id="UP000003861"/>
    </source>
</evidence>
<keyword evidence="5" id="KW-0449">Lipoprotein</keyword>
<reference evidence="5 6" key="2">
    <citation type="journal article" date="2013" name="PLoS ONE">
        <title>INDIGO - INtegrated Data Warehouse of MIcrobial GenOmes with Examples from the Red Sea Extremophiles.</title>
        <authorList>
            <person name="Alam I."/>
            <person name="Antunes A."/>
            <person name="Kamau A.A."/>
            <person name="Ba Alawi W."/>
            <person name="Kalkatawi M."/>
            <person name="Stingl U."/>
            <person name="Bajic V.B."/>
        </authorList>
    </citation>
    <scope>NUCLEOTIDE SEQUENCE [LARGE SCALE GENOMIC DNA]</scope>
    <source>
        <strain evidence="5 6">SARL4B</strain>
    </source>
</reference>
<evidence type="ECO:0000256" key="2">
    <source>
        <dbReference type="SAM" id="MobiDB-lite"/>
    </source>
</evidence>
<dbReference type="Proteomes" id="UP000015381">
    <property type="component" value="Chromosome I"/>
</dbReference>
<feature type="compositionally biased region" description="Acidic residues" evidence="2">
    <location>
        <begin position="507"/>
        <end position="523"/>
    </location>
</feature>
<dbReference type="GO" id="GO:0030115">
    <property type="term" value="C:S-layer"/>
    <property type="evidence" value="ECO:0007669"/>
    <property type="project" value="UniProtKB-SubCell"/>
</dbReference>
<reference evidence="5 6" key="1">
    <citation type="journal article" date="2011" name="J. Bacteriol.">
        <title>Genome sequence of Halorhabdus tiamatea, the first archaeon isolated from a deep-sea anoxic brine lake.</title>
        <authorList>
            <person name="Antunes A."/>
            <person name="Alam I."/>
            <person name="Bajic V.B."/>
            <person name="Stingl U."/>
        </authorList>
    </citation>
    <scope>NUCLEOTIDE SEQUENCE [LARGE SCALE GENOMIC DNA]</scope>
    <source>
        <strain evidence="5 6">SARL4B</strain>
    </source>
</reference>
<accession>F7PJ07</accession>
<dbReference type="InterPro" id="IPR047792">
    <property type="entry name" value="Hvo_1808-like"/>
</dbReference>
<organism evidence="5 6">
    <name type="scientific">Halorhabdus tiamatea SARL4B</name>
    <dbReference type="NCBI Taxonomy" id="1033806"/>
    <lineage>
        <taxon>Archaea</taxon>
        <taxon>Methanobacteriati</taxon>
        <taxon>Methanobacteriota</taxon>
        <taxon>Stenosarchaea group</taxon>
        <taxon>Halobacteria</taxon>
        <taxon>Halobacteriales</taxon>
        <taxon>Haloarculaceae</taxon>
        <taxon>Halorhabdus</taxon>
    </lineage>
</organism>
<dbReference type="NCBIfam" id="TIGR04126">
    <property type="entry name" value="PGF_CTERM"/>
    <property type="match status" value="1"/>
</dbReference>
<keyword evidence="3" id="KW-0472">Membrane</keyword>
<keyword evidence="3" id="KW-1133">Transmembrane helix</keyword>
<dbReference type="NCBIfam" id="NF038145">
    <property type="entry name" value="Hvo_1808_fam"/>
    <property type="match status" value="1"/>
</dbReference>
<keyword evidence="1" id="KW-0732">Signal</keyword>
<proteinExistence type="predicted"/>
<dbReference type="InterPro" id="IPR026371">
    <property type="entry name" value="PGF_CTERM"/>
</dbReference>
<evidence type="ECO:0000256" key="1">
    <source>
        <dbReference type="ARBA" id="ARBA00022729"/>
    </source>
</evidence>
<dbReference type="HOGENOM" id="CLU_027187_0_0_2"/>
<keyword evidence="3" id="KW-0812">Transmembrane</keyword>
<evidence type="ECO:0000313" key="7">
    <source>
        <dbReference type="Proteomes" id="UP000015381"/>
    </source>
</evidence>
<dbReference type="KEGG" id="hti:HTIA_0833"/>
<dbReference type="EMBL" id="AFNT02000023">
    <property type="protein sequence ID" value="ERJ05891.1"/>
    <property type="molecule type" value="Genomic_DNA"/>
</dbReference>
<evidence type="ECO:0000256" key="3">
    <source>
        <dbReference type="SAM" id="Phobius"/>
    </source>
</evidence>
<dbReference type="Proteomes" id="UP000003861">
    <property type="component" value="Unassembled WGS sequence"/>
</dbReference>
<feature type="compositionally biased region" description="Low complexity" evidence="2">
    <location>
        <begin position="550"/>
        <end position="559"/>
    </location>
</feature>
<feature type="transmembrane region" description="Helical" evidence="3">
    <location>
        <begin position="558"/>
        <end position="576"/>
    </location>
</feature>
<dbReference type="STRING" id="1033806.HTIA_0833"/>
<evidence type="ECO:0000313" key="5">
    <source>
        <dbReference type="EMBL" id="ERJ05891.1"/>
    </source>
</evidence>
<dbReference type="RefSeq" id="WP_008525685.1">
    <property type="nucleotide sequence ID" value="NC_021921.1"/>
</dbReference>
<dbReference type="AlphaFoldDB" id="F7PJ07"/>
<dbReference type="eggNOG" id="arCOG04478">
    <property type="taxonomic scope" value="Archaea"/>
</dbReference>
<gene>
    <name evidence="5" type="ORF">HLRTI_002043</name>
    <name evidence="4" type="ORF">HTIA_0833</name>
</gene>
<reference evidence="4 7" key="3">
    <citation type="journal article" date="2014" name="Environ. Microbiol.">
        <title>Halorhabdus tiamatea: proteogenomics and glycosidase activity measurements identify the first cultivated euryarchaeon from a deep-sea anoxic brine lake as potential polysaccharide degrader.</title>
        <authorList>
            <person name="Werner J."/>
            <person name="Ferrer M."/>
            <person name="Michel G."/>
            <person name="Mann A.J."/>
            <person name="Huang S."/>
            <person name="Juarez S."/>
            <person name="Ciordia S."/>
            <person name="Albar J.P."/>
            <person name="Alcaide M."/>
            <person name="La Cono V."/>
            <person name="Yakimov M.M."/>
            <person name="Antunes A."/>
            <person name="Taborda M."/>
            <person name="Da Costa M.S."/>
            <person name="Amann R.I."/>
            <person name="Gloeckner F.O."/>
            <person name="Golyshina O.V."/>
            <person name="Golyshin P.N."/>
            <person name="Teeling H."/>
        </authorList>
    </citation>
    <scope>NUCLEOTIDE SEQUENCE [LARGE SCALE GENOMIC DNA]</scope>
    <source>
        <strain evidence="7">SARL4B</strain>
        <strain evidence="4">Type strain: SARL4B</strain>
    </source>
</reference>
<dbReference type="GO" id="GO:0005886">
    <property type="term" value="C:plasma membrane"/>
    <property type="evidence" value="ECO:0007669"/>
    <property type="project" value="UniProtKB-SubCell"/>
</dbReference>